<feature type="compositionally biased region" description="Basic residues" evidence="1">
    <location>
        <begin position="378"/>
        <end position="388"/>
    </location>
</feature>
<dbReference type="InterPro" id="IPR002909">
    <property type="entry name" value="IPT_dom"/>
</dbReference>
<reference evidence="3" key="1">
    <citation type="journal article" date="2014" name="Genome Announc.">
        <title>De novo whole-genome sequence and genome annotation of Lichtheimia ramosa.</title>
        <authorList>
            <person name="Linde J."/>
            <person name="Schwartze V."/>
            <person name="Binder U."/>
            <person name="Lass-Florl C."/>
            <person name="Voigt K."/>
            <person name="Horn F."/>
        </authorList>
    </citation>
    <scope>NUCLEOTIDE SEQUENCE</scope>
    <source>
        <strain evidence="3">JMRC FSU:6197</strain>
    </source>
</reference>
<dbReference type="CDD" id="cd00102">
    <property type="entry name" value="IPT"/>
    <property type="match status" value="1"/>
</dbReference>
<dbReference type="InterPro" id="IPR057962">
    <property type="entry name" value="SPT23_MGA2_DBD"/>
</dbReference>
<dbReference type="SMART" id="SM00429">
    <property type="entry name" value="IPT"/>
    <property type="match status" value="1"/>
</dbReference>
<dbReference type="OrthoDB" id="71307at2759"/>
<gene>
    <name evidence="3" type="ORF">LRAMOSA06992</name>
</gene>
<feature type="region of interest" description="Disordered" evidence="1">
    <location>
        <begin position="124"/>
        <end position="143"/>
    </location>
</feature>
<feature type="region of interest" description="Disordered" evidence="1">
    <location>
        <begin position="57"/>
        <end position="80"/>
    </location>
</feature>
<dbReference type="InterPro" id="IPR013783">
    <property type="entry name" value="Ig-like_fold"/>
</dbReference>
<dbReference type="SUPFAM" id="SSF81296">
    <property type="entry name" value="E set domains"/>
    <property type="match status" value="1"/>
</dbReference>
<dbReference type="EMBL" id="LK023314">
    <property type="protein sequence ID" value="CDS04037.1"/>
    <property type="molecule type" value="Genomic_DNA"/>
</dbReference>
<organism evidence="3">
    <name type="scientific">Lichtheimia ramosa</name>
    <dbReference type="NCBI Taxonomy" id="688394"/>
    <lineage>
        <taxon>Eukaryota</taxon>
        <taxon>Fungi</taxon>
        <taxon>Fungi incertae sedis</taxon>
        <taxon>Mucoromycota</taxon>
        <taxon>Mucoromycotina</taxon>
        <taxon>Mucoromycetes</taxon>
        <taxon>Mucorales</taxon>
        <taxon>Lichtheimiaceae</taxon>
        <taxon>Lichtheimia</taxon>
    </lineage>
</organism>
<feature type="region of interest" description="Disordered" evidence="1">
    <location>
        <begin position="433"/>
        <end position="454"/>
    </location>
</feature>
<evidence type="ECO:0000256" key="1">
    <source>
        <dbReference type="SAM" id="MobiDB-lite"/>
    </source>
</evidence>
<evidence type="ECO:0000259" key="2">
    <source>
        <dbReference type="SMART" id="SM00429"/>
    </source>
</evidence>
<feature type="compositionally biased region" description="Polar residues" evidence="1">
    <location>
        <begin position="132"/>
        <end position="143"/>
    </location>
</feature>
<dbReference type="Pfam" id="PF01833">
    <property type="entry name" value="TIG"/>
    <property type="match status" value="1"/>
</dbReference>
<feature type="region of interest" description="Disordered" evidence="1">
    <location>
        <begin position="365"/>
        <end position="407"/>
    </location>
</feature>
<accession>A0A077W9L8</accession>
<name>A0A077W9L8_9FUNG</name>
<evidence type="ECO:0000313" key="3">
    <source>
        <dbReference type="EMBL" id="CDS04037.1"/>
    </source>
</evidence>
<feature type="domain" description="IPT/TIG" evidence="2">
    <location>
        <begin position="493"/>
        <end position="577"/>
    </location>
</feature>
<dbReference type="InterPro" id="IPR014756">
    <property type="entry name" value="Ig_E-set"/>
</dbReference>
<feature type="region of interest" description="Disordered" evidence="1">
    <location>
        <begin position="220"/>
        <end position="258"/>
    </location>
</feature>
<protein>
    <recommendedName>
        <fullName evidence="2">IPT/TIG domain-containing protein</fullName>
    </recommendedName>
</protein>
<dbReference type="Gene3D" id="2.60.40.10">
    <property type="entry name" value="Immunoglobulins"/>
    <property type="match status" value="1"/>
</dbReference>
<proteinExistence type="predicted"/>
<dbReference type="Pfam" id="PF25603">
    <property type="entry name" value="SPT23_MGA2_DBD"/>
    <property type="match status" value="1"/>
</dbReference>
<sequence>MTFSFFSPTLTTTDMLNHKHQQQDGMIDSSPSLEKWMMYDSTTGILDRELASSLAKQDYDATPASESPTSQYNDVLNDPSPFNTPSRQHYTLDLDNNDMMHPTSLLTPNETAYFEMSEYLVHTPPESEPNDDASSPNSIEQCVSHSPTRDMKLTSLITAANQKQSHQEGRLHIRVIGAPDKSRVETQTRLCIQLVTSNGTKVTDWPYLKLPERLLAHSRLKRAAQHQQQQELHDKQRAQPPSSCTSKQSSHSHDDDEDEDALHLDAKVICASQPNVAVQVCQGCIQRERKRAERSKTSDYNRILEEFPEQDRILLFNCGPTVNFSSGDAILPTRIACYCRHHSEKKGFCVEFTIRNNRGQVIAKGSSPPILITDDHKSTRHKGRKRSRANMVADTSTDDMSDKSTTTTSCIAPRRISHGESSSTSPINSFFDLMVPGSLPTPNDDDEKISHRHSSSRRTSCFFGDVSPLTSASGKSSLLPSLMARTKHSENNNPQVDRLVPSQGPIYGGVEVTVLGSGFYQGLTCFFGEHEAETIYWNPNTLVCVLPPNTHPGPVVVTFKSHSLVLEGHDVPLFTYHDVNQQALLELALQVVGLKMTGKLHDAKHIAMKIVQGSGNNGNKSSLFSSSGAVPNNHTLSTSL</sequence>
<dbReference type="AlphaFoldDB" id="A0A077W9L8"/>
<feature type="compositionally biased region" description="Polar residues" evidence="1">
    <location>
        <begin position="64"/>
        <end position="80"/>
    </location>
</feature>